<accession>A0A255HD77</accession>
<dbReference type="PANTHER" id="PTHR21089">
    <property type="entry name" value="SHIKIMATE DEHYDROGENASE"/>
    <property type="match status" value="1"/>
</dbReference>
<dbReference type="Gene3D" id="3.40.50.10860">
    <property type="entry name" value="Leucine Dehydrogenase, chain A, domain 1"/>
    <property type="match status" value="1"/>
</dbReference>
<reference evidence="4 5" key="1">
    <citation type="submission" date="2017-07" db="EMBL/GenBank/DDBJ databases">
        <title>Draft whole genome sequences of clinical Proprionibacteriaceae strains.</title>
        <authorList>
            <person name="Bernier A.-M."/>
            <person name="Bernard K."/>
            <person name="Domingo M.-C."/>
        </authorList>
    </citation>
    <scope>NUCLEOTIDE SEQUENCE [LARGE SCALE GENOMIC DNA]</scope>
    <source>
        <strain evidence="4 5">NML 130396</strain>
    </source>
</reference>
<dbReference type="GO" id="GO:0004764">
    <property type="term" value="F:shikimate 3-dehydrogenase (NADP+) activity"/>
    <property type="evidence" value="ECO:0007669"/>
    <property type="project" value="InterPro"/>
</dbReference>
<dbReference type="GO" id="GO:0050661">
    <property type="term" value="F:NADP binding"/>
    <property type="evidence" value="ECO:0007669"/>
    <property type="project" value="TreeGrafter"/>
</dbReference>
<keyword evidence="5" id="KW-1185">Reference proteome</keyword>
<dbReference type="SUPFAM" id="SSF51735">
    <property type="entry name" value="NAD(P)-binding Rossmann-fold domains"/>
    <property type="match status" value="1"/>
</dbReference>
<evidence type="ECO:0000256" key="2">
    <source>
        <dbReference type="ARBA" id="ARBA00023141"/>
    </source>
</evidence>
<name>A0A255HD77_9ACTN</name>
<dbReference type="Pfam" id="PF08501">
    <property type="entry name" value="Shikimate_dh_N"/>
    <property type="match status" value="1"/>
</dbReference>
<feature type="domain" description="Shikimate dehydrogenase substrate binding N-terminal" evidence="3">
    <location>
        <begin position="16"/>
        <end position="96"/>
    </location>
</feature>
<comment type="caution">
    <text evidence="4">The sequence shown here is derived from an EMBL/GenBank/DDBJ whole genome shotgun (WGS) entry which is preliminary data.</text>
</comment>
<proteinExistence type="predicted"/>
<protein>
    <submittedName>
        <fullName evidence="4">Shikimate dehydrogenase</fullName>
    </submittedName>
</protein>
<dbReference type="OrthoDB" id="9776868at2"/>
<evidence type="ECO:0000256" key="1">
    <source>
        <dbReference type="ARBA" id="ARBA00004871"/>
    </source>
</evidence>
<organism evidence="4 5">
    <name type="scientific">Enemella dayhoffiae</name>
    <dbReference type="NCBI Taxonomy" id="2016507"/>
    <lineage>
        <taxon>Bacteria</taxon>
        <taxon>Bacillati</taxon>
        <taxon>Actinomycetota</taxon>
        <taxon>Actinomycetes</taxon>
        <taxon>Propionibacteriales</taxon>
        <taxon>Propionibacteriaceae</taxon>
        <taxon>Enemella</taxon>
    </lineage>
</organism>
<gene>
    <name evidence="4" type="ORF">CGZ93_04115</name>
</gene>
<dbReference type="Gene3D" id="3.40.50.720">
    <property type="entry name" value="NAD(P)-binding Rossmann-like Domain"/>
    <property type="match status" value="1"/>
</dbReference>
<evidence type="ECO:0000313" key="4">
    <source>
        <dbReference type="EMBL" id="OYO24294.1"/>
    </source>
</evidence>
<evidence type="ECO:0000313" key="5">
    <source>
        <dbReference type="Proteomes" id="UP000216311"/>
    </source>
</evidence>
<keyword evidence="2" id="KW-0028">Amino-acid biosynthesis</keyword>
<dbReference type="InterPro" id="IPR036291">
    <property type="entry name" value="NAD(P)-bd_dom_sf"/>
</dbReference>
<dbReference type="InterPro" id="IPR046346">
    <property type="entry name" value="Aminoacid_DH-like_N_sf"/>
</dbReference>
<comment type="pathway">
    <text evidence="1">Metabolic intermediate biosynthesis; chorismate biosynthesis; chorismate from D-erythrose 4-phosphate and phosphoenolpyruvate: step 4/7.</text>
</comment>
<dbReference type="AlphaFoldDB" id="A0A255HD77"/>
<dbReference type="GO" id="GO:0009073">
    <property type="term" value="P:aromatic amino acid family biosynthetic process"/>
    <property type="evidence" value="ECO:0007669"/>
    <property type="project" value="UniProtKB-KW"/>
</dbReference>
<sequence length="280" mass="29259">MVPGQPGQVLTPRCAVVGHPVQHSLSPAIHRAAYARLGLDWRFDRVDVAPGGLPDFVAGLGPEWRGLSVTMPHKEDAARLGEGDETVALTEVANTIVLGGDGPQVRNTDVSGFLVALRAHGIDRLDRVTVVGNGATARSAVAAVARLGAREVSVLCRTPQRAESVLALADRLGMAARASALGAGDLPSADLLISTVPVDGVLGRQQELARRAPVVFDSVYDPWPTPLGEAAAAHGRLALSGLDLLAGQAVEQVRWFTGTPVAFEVARASAQDGLNRHVEI</sequence>
<dbReference type="GO" id="GO:0005829">
    <property type="term" value="C:cytosol"/>
    <property type="evidence" value="ECO:0007669"/>
    <property type="project" value="TreeGrafter"/>
</dbReference>
<dbReference type="EMBL" id="NMVQ01000004">
    <property type="protein sequence ID" value="OYO24294.1"/>
    <property type="molecule type" value="Genomic_DNA"/>
</dbReference>
<evidence type="ECO:0000259" key="3">
    <source>
        <dbReference type="Pfam" id="PF08501"/>
    </source>
</evidence>
<dbReference type="SUPFAM" id="SSF53223">
    <property type="entry name" value="Aminoacid dehydrogenase-like, N-terminal domain"/>
    <property type="match status" value="1"/>
</dbReference>
<dbReference type="NCBIfam" id="NF001311">
    <property type="entry name" value="PRK00258.1-3"/>
    <property type="match status" value="1"/>
</dbReference>
<dbReference type="Proteomes" id="UP000216311">
    <property type="component" value="Unassembled WGS sequence"/>
</dbReference>
<dbReference type="GO" id="GO:0009423">
    <property type="term" value="P:chorismate biosynthetic process"/>
    <property type="evidence" value="ECO:0007669"/>
    <property type="project" value="TreeGrafter"/>
</dbReference>
<dbReference type="PANTHER" id="PTHR21089:SF1">
    <property type="entry name" value="BIFUNCTIONAL 3-DEHYDROQUINATE DEHYDRATASE_SHIKIMATE DEHYDROGENASE, CHLOROPLASTIC"/>
    <property type="match status" value="1"/>
</dbReference>
<dbReference type="GO" id="GO:0019632">
    <property type="term" value="P:shikimate metabolic process"/>
    <property type="evidence" value="ECO:0007669"/>
    <property type="project" value="TreeGrafter"/>
</dbReference>
<dbReference type="CDD" id="cd01065">
    <property type="entry name" value="NAD_bind_Shikimate_DH"/>
    <property type="match status" value="1"/>
</dbReference>
<keyword evidence="2" id="KW-0057">Aromatic amino acid biosynthesis</keyword>
<dbReference type="InterPro" id="IPR022893">
    <property type="entry name" value="Shikimate_DH_fam"/>
</dbReference>
<dbReference type="InterPro" id="IPR013708">
    <property type="entry name" value="Shikimate_DH-bd_N"/>
</dbReference>